<keyword evidence="1" id="KW-0479">Metal-binding</keyword>
<feature type="region of interest" description="Disordered" evidence="2">
    <location>
        <begin position="625"/>
        <end position="653"/>
    </location>
</feature>
<protein>
    <submittedName>
        <fullName evidence="4">Terminal uridylyltransferase 7-like</fullName>
    </submittedName>
</protein>
<feature type="compositionally biased region" description="Polar residues" evidence="2">
    <location>
        <begin position="811"/>
        <end position="824"/>
    </location>
</feature>
<comment type="caution">
    <text evidence="4">The sequence shown here is derived from an EMBL/GenBank/DDBJ whole genome shotgun (WGS) entry which is preliminary data.</text>
</comment>
<accession>A0A8J5TM88</accession>
<dbReference type="GO" id="GO:0016779">
    <property type="term" value="F:nucleotidyltransferase activity"/>
    <property type="evidence" value="ECO:0007669"/>
    <property type="project" value="UniProtKB-KW"/>
</dbReference>
<dbReference type="Proteomes" id="UP000747542">
    <property type="component" value="Unassembled WGS sequence"/>
</dbReference>
<feature type="compositionally biased region" description="Low complexity" evidence="2">
    <location>
        <begin position="575"/>
        <end position="588"/>
    </location>
</feature>
<dbReference type="EMBL" id="JAHLQT010006108">
    <property type="protein sequence ID" value="KAG7175187.1"/>
    <property type="molecule type" value="Genomic_DNA"/>
</dbReference>
<proteinExistence type="predicted"/>
<reference evidence="4" key="1">
    <citation type="journal article" date="2021" name="Sci. Adv.">
        <title>The American lobster genome reveals insights on longevity, neural, and immune adaptations.</title>
        <authorList>
            <person name="Polinski J.M."/>
            <person name="Zimin A.V."/>
            <person name="Clark K.F."/>
            <person name="Kohn A.B."/>
            <person name="Sadowski N."/>
            <person name="Timp W."/>
            <person name="Ptitsyn A."/>
            <person name="Khanna P."/>
            <person name="Romanova D.Y."/>
            <person name="Williams P."/>
            <person name="Greenwood S.J."/>
            <person name="Moroz L.L."/>
            <person name="Walt D.R."/>
            <person name="Bodnar A.G."/>
        </authorList>
    </citation>
    <scope>NUCLEOTIDE SEQUENCE</scope>
    <source>
        <strain evidence="4">GMGI-L3</strain>
    </source>
</reference>
<name>A0A8J5TM88_HOMAM</name>
<dbReference type="GO" id="GO:0008270">
    <property type="term" value="F:zinc ion binding"/>
    <property type="evidence" value="ECO:0007669"/>
    <property type="project" value="UniProtKB-KW"/>
</dbReference>
<keyword evidence="5" id="KW-1185">Reference proteome</keyword>
<dbReference type="GO" id="GO:0003676">
    <property type="term" value="F:nucleic acid binding"/>
    <property type="evidence" value="ECO:0007669"/>
    <property type="project" value="InterPro"/>
</dbReference>
<sequence length="995" mass="107857">MKAFIRGREIFGTPVMATPPGYRNLVDYLFDSKQLTDGAPPNDRGCRFCGKIGHIQKDCPKKRLNMERKEKKERQKDRRELRKFTTEAEDREGERQKQSSEQKTTQEAQESESRGVGGGPALPAASGAPHTLKTPEGNLKLTIPLDMMEDHCEKWESNQEYRIKGDKILGMRRYSLESFDERKVGKETLICHCVPPQVDERYIWTVNWNKAARKISDGTDISPHPFSSIYNLILKMVEIHIYQTQEPDQSDSPVVCVSKVEIPENVGQVLFEKMKEVQDKRKQKKKERMKVRYRREMAGPGYKRGQNFEPGKKGSVNLGNKGSGRFDLQNPNNLRGSQENNGYNRYNLPDRTSRDIKNHYIRANPNNPQIACSSSEDENFAQRVVRRKGKQKIHPDSAVHTGQKNHNNSKDSGNVQGNVGGFKKSKKFSSKEGAIKAKHQPSLGLTCRLVPVGPEKEIVTISQTTDRSTCKQQNVVKLTPVPHSEVARTTNSANHESQGTLPRSGVVVTLPGDGSDSRLVTVMDGATNGANSHKKRRKPKPRKGKKGGSKFESQNEGENSNRKNANKSKPYQGVTTAPTTQTHQHQQQYPYSISPAALFHMASQAAGGQMSAVLLPSVSESGNIRPGIPVSTASSVGSGGTASGSGSGAPPPPGFTAPIAINYHGQQVDAVSFNKLIMSPLYRSPVSQPDGQSAVSNTPSQSFISVGQSLSGPVAGVYAVQQGSGGGQFTNLAPTVAGHTPHAFGDPSLSQQQVPFDTRHFIPQQLAQGLHQGIPQGLPQGIAAPVPQGVPQGVAQGIQGGTGVSLPPPGLTSSVPQGLSQNVPQGVPQGLHQSLPGGVSQVSMGSALSQGIQAVPMGHALQQHHYPQPSYPQQGYQMPVPGPSGFYPEFVFGDPGLQNPSPSGQGPPTIPAEMMTEMPFQRPDVYDTQMQALPQYLPSSLPQHQSLISQISQPHPSVGLPPHHTPLSATGPTAAYTPSSVIYIDGERDASQLLH</sequence>
<evidence type="ECO:0000256" key="1">
    <source>
        <dbReference type="PROSITE-ProRule" id="PRU00047"/>
    </source>
</evidence>
<dbReference type="Pfam" id="PF00098">
    <property type="entry name" value="zf-CCHC"/>
    <property type="match status" value="1"/>
</dbReference>
<dbReference type="AlphaFoldDB" id="A0A8J5TM88"/>
<evidence type="ECO:0000313" key="5">
    <source>
        <dbReference type="Proteomes" id="UP000747542"/>
    </source>
</evidence>
<evidence type="ECO:0000259" key="3">
    <source>
        <dbReference type="PROSITE" id="PS50158"/>
    </source>
</evidence>
<organism evidence="4 5">
    <name type="scientific">Homarus americanus</name>
    <name type="common">American lobster</name>
    <dbReference type="NCBI Taxonomy" id="6706"/>
    <lineage>
        <taxon>Eukaryota</taxon>
        <taxon>Metazoa</taxon>
        <taxon>Ecdysozoa</taxon>
        <taxon>Arthropoda</taxon>
        <taxon>Crustacea</taxon>
        <taxon>Multicrustacea</taxon>
        <taxon>Malacostraca</taxon>
        <taxon>Eumalacostraca</taxon>
        <taxon>Eucarida</taxon>
        <taxon>Decapoda</taxon>
        <taxon>Pleocyemata</taxon>
        <taxon>Astacidea</taxon>
        <taxon>Nephropoidea</taxon>
        <taxon>Nephropidae</taxon>
        <taxon>Homarus</taxon>
    </lineage>
</organism>
<dbReference type="PROSITE" id="PS50158">
    <property type="entry name" value="ZF_CCHC"/>
    <property type="match status" value="1"/>
</dbReference>
<feature type="compositionally biased region" description="Polar residues" evidence="2">
    <location>
        <begin position="329"/>
        <end position="344"/>
    </location>
</feature>
<dbReference type="SUPFAM" id="SSF57756">
    <property type="entry name" value="Retrovirus zinc finger-like domains"/>
    <property type="match status" value="1"/>
</dbReference>
<keyword evidence="1" id="KW-0863">Zinc-finger</keyword>
<feature type="region of interest" description="Disordered" evidence="2">
    <location>
        <begin position="277"/>
        <end position="351"/>
    </location>
</feature>
<feature type="compositionally biased region" description="Basic residues" evidence="2">
    <location>
        <begin position="532"/>
        <end position="548"/>
    </location>
</feature>
<feature type="region of interest" description="Disordered" evidence="2">
    <location>
        <begin position="481"/>
        <end position="588"/>
    </location>
</feature>
<keyword evidence="4" id="KW-0548">Nucleotidyltransferase</keyword>
<feature type="compositionally biased region" description="Polar residues" evidence="2">
    <location>
        <begin position="400"/>
        <end position="417"/>
    </location>
</feature>
<dbReference type="InterPro" id="IPR036875">
    <property type="entry name" value="Znf_CCHC_sf"/>
</dbReference>
<feature type="compositionally biased region" description="Polar residues" evidence="2">
    <location>
        <begin position="487"/>
        <end position="501"/>
    </location>
</feature>
<feature type="region of interest" description="Disordered" evidence="2">
    <location>
        <begin position="386"/>
        <end position="435"/>
    </location>
</feature>
<dbReference type="InterPro" id="IPR001878">
    <property type="entry name" value="Znf_CCHC"/>
</dbReference>
<feature type="compositionally biased region" description="Basic and acidic residues" evidence="2">
    <location>
        <begin position="62"/>
        <end position="100"/>
    </location>
</feature>
<feature type="compositionally biased region" description="Basic residues" evidence="2">
    <location>
        <begin position="281"/>
        <end position="293"/>
    </location>
</feature>
<keyword evidence="1" id="KW-0862">Zinc</keyword>
<evidence type="ECO:0000313" key="4">
    <source>
        <dbReference type="EMBL" id="KAG7175187.1"/>
    </source>
</evidence>
<gene>
    <name evidence="4" type="primary">TUT7-L</name>
    <name evidence="4" type="ORF">Hamer_G001205</name>
</gene>
<keyword evidence="4" id="KW-0808">Transferase</keyword>
<feature type="region of interest" description="Disordered" evidence="2">
    <location>
        <begin position="772"/>
        <end position="838"/>
    </location>
</feature>
<feature type="domain" description="CCHC-type" evidence="3">
    <location>
        <begin position="46"/>
        <end position="61"/>
    </location>
</feature>
<feature type="compositionally biased region" description="Gly residues" evidence="2">
    <location>
        <begin position="637"/>
        <end position="647"/>
    </location>
</feature>
<dbReference type="SMART" id="SM00343">
    <property type="entry name" value="ZnF_C2HC"/>
    <property type="match status" value="1"/>
</dbReference>
<evidence type="ECO:0000256" key="2">
    <source>
        <dbReference type="SAM" id="MobiDB-lite"/>
    </source>
</evidence>
<feature type="region of interest" description="Disordered" evidence="2">
    <location>
        <begin position="62"/>
        <end position="137"/>
    </location>
</feature>